<gene>
    <name evidence="1" type="primary">RvY_11198-1</name>
    <name evidence="1" type="synonym">RvY_11198.1</name>
    <name evidence="1" type="ORF">RvY_11198</name>
</gene>
<dbReference type="AlphaFoldDB" id="A0A1D1VHD9"/>
<evidence type="ECO:0008006" key="3">
    <source>
        <dbReference type="Google" id="ProtNLM"/>
    </source>
</evidence>
<dbReference type="EMBL" id="BDGG01000006">
    <property type="protein sequence ID" value="GAV00331.1"/>
    <property type="molecule type" value="Genomic_DNA"/>
</dbReference>
<accession>A0A1D1VHD9</accession>
<dbReference type="Proteomes" id="UP000186922">
    <property type="component" value="Unassembled WGS sequence"/>
</dbReference>
<sequence>MDDSCIEDPDVSSMQICSASGSFESTEFTDDLNSTALFTDLPSGLLDGVFDYVDLKPSAALRRVCWDWNRRLTSAYYFRIFHSSLVQFARMFGDECSKVMGGKPMQVSDQSAVYMLQRRTRVRKLVLFGKGSESLVERKPIPLDKLVSAIVKFPQLQTLTLHQHRLSTHELKQLIWSLPVGCVLCLKDVRIHDVDKYVLPPSWLFTRRSGFVNISDMVKVRVHGADKSKTIEEPANEARFAEQIVSLARRFADPMDPSELESIKNHLHRRFDVQGLETVVGDIIRLYEQRDVVYWNVIVLDVKALRPLTARLLEKLVLEIL</sequence>
<organism evidence="1 2">
    <name type="scientific">Ramazzottius varieornatus</name>
    <name type="common">Water bear</name>
    <name type="synonym">Tardigrade</name>
    <dbReference type="NCBI Taxonomy" id="947166"/>
    <lineage>
        <taxon>Eukaryota</taxon>
        <taxon>Metazoa</taxon>
        <taxon>Ecdysozoa</taxon>
        <taxon>Tardigrada</taxon>
        <taxon>Eutardigrada</taxon>
        <taxon>Parachela</taxon>
        <taxon>Hypsibioidea</taxon>
        <taxon>Ramazzottiidae</taxon>
        <taxon>Ramazzottius</taxon>
    </lineage>
</organism>
<evidence type="ECO:0000313" key="1">
    <source>
        <dbReference type="EMBL" id="GAV00331.1"/>
    </source>
</evidence>
<dbReference type="SUPFAM" id="SSF81383">
    <property type="entry name" value="F-box domain"/>
    <property type="match status" value="1"/>
</dbReference>
<reference evidence="1 2" key="1">
    <citation type="journal article" date="2016" name="Nat. Commun.">
        <title>Extremotolerant tardigrade genome and improved radiotolerance of human cultured cells by tardigrade-unique protein.</title>
        <authorList>
            <person name="Hashimoto T."/>
            <person name="Horikawa D.D."/>
            <person name="Saito Y."/>
            <person name="Kuwahara H."/>
            <person name="Kozuka-Hata H."/>
            <person name="Shin-I T."/>
            <person name="Minakuchi Y."/>
            <person name="Ohishi K."/>
            <person name="Motoyama A."/>
            <person name="Aizu T."/>
            <person name="Enomoto A."/>
            <person name="Kondo K."/>
            <person name="Tanaka S."/>
            <person name="Hara Y."/>
            <person name="Koshikawa S."/>
            <person name="Sagara H."/>
            <person name="Miura T."/>
            <person name="Yokobori S."/>
            <person name="Miyagawa K."/>
            <person name="Suzuki Y."/>
            <person name="Kubo T."/>
            <person name="Oyama M."/>
            <person name="Kohara Y."/>
            <person name="Fujiyama A."/>
            <person name="Arakawa K."/>
            <person name="Katayama T."/>
            <person name="Toyoda A."/>
            <person name="Kunieda T."/>
        </authorList>
    </citation>
    <scope>NUCLEOTIDE SEQUENCE [LARGE SCALE GENOMIC DNA]</scope>
    <source>
        <strain evidence="1 2">YOKOZUNA-1</strain>
    </source>
</reference>
<dbReference type="InterPro" id="IPR036047">
    <property type="entry name" value="F-box-like_dom_sf"/>
</dbReference>
<comment type="caution">
    <text evidence="1">The sequence shown here is derived from an EMBL/GenBank/DDBJ whole genome shotgun (WGS) entry which is preliminary data.</text>
</comment>
<evidence type="ECO:0000313" key="2">
    <source>
        <dbReference type="Proteomes" id="UP000186922"/>
    </source>
</evidence>
<keyword evidence="2" id="KW-1185">Reference proteome</keyword>
<protein>
    <recommendedName>
        <fullName evidence="3">F-box domain-containing protein</fullName>
    </recommendedName>
</protein>
<proteinExistence type="predicted"/>
<name>A0A1D1VHD9_RAMVA</name>